<name>A0AAD2FIJ2_9STRA</name>
<organism evidence="3 4">
    <name type="scientific">Cylindrotheca closterium</name>
    <dbReference type="NCBI Taxonomy" id="2856"/>
    <lineage>
        <taxon>Eukaryota</taxon>
        <taxon>Sar</taxon>
        <taxon>Stramenopiles</taxon>
        <taxon>Ochrophyta</taxon>
        <taxon>Bacillariophyta</taxon>
        <taxon>Bacillariophyceae</taxon>
        <taxon>Bacillariophycidae</taxon>
        <taxon>Bacillariales</taxon>
        <taxon>Bacillariaceae</taxon>
        <taxon>Cylindrotheca</taxon>
    </lineage>
</organism>
<evidence type="ECO:0000256" key="1">
    <source>
        <dbReference type="ARBA" id="ARBA00009817"/>
    </source>
</evidence>
<dbReference type="PANTHER" id="PTHR11220:SF58">
    <property type="entry name" value="SOUL HEME-BINDING FAMILY PROTEIN"/>
    <property type="match status" value="1"/>
</dbReference>
<dbReference type="Proteomes" id="UP001295423">
    <property type="component" value="Unassembled WGS sequence"/>
</dbReference>
<feature type="region of interest" description="Disordered" evidence="2">
    <location>
        <begin position="160"/>
        <end position="180"/>
    </location>
</feature>
<proteinExistence type="inferred from homology"/>
<comment type="caution">
    <text evidence="3">The sequence shown here is derived from an EMBL/GenBank/DDBJ whole genome shotgun (WGS) entry which is preliminary data.</text>
</comment>
<evidence type="ECO:0000313" key="3">
    <source>
        <dbReference type="EMBL" id="CAJ1934471.1"/>
    </source>
</evidence>
<protein>
    <submittedName>
        <fullName evidence="3">Uncharacterized protein</fullName>
    </submittedName>
</protein>
<evidence type="ECO:0000256" key="2">
    <source>
        <dbReference type="SAM" id="MobiDB-lite"/>
    </source>
</evidence>
<dbReference type="EMBL" id="CAKOGP040000335">
    <property type="protein sequence ID" value="CAJ1934471.1"/>
    <property type="molecule type" value="Genomic_DNA"/>
</dbReference>
<evidence type="ECO:0000313" key="4">
    <source>
        <dbReference type="Proteomes" id="UP001295423"/>
    </source>
</evidence>
<dbReference type="InterPro" id="IPR006917">
    <property type="entry name" value="SOUL_heme-bd"/>
</dbReference>
<sequence>MKFNHSIADSISENKFLQSWIGKLILGGIALVATLRYSAGIYAWRQTELLERPKYQVLQQLSNGVELRRYEPYIIAETTIAGQSGFKQPSSQGFRVCAGYIFGKNRGMRQPKTATSWFRGEKSLEAEKMAMTAPVRVEGTVENKSTSEGEKMAMTAPVRVQGSTKYESSESSNPGKNGSTKVSFVIGSKYSLKTVPRPLDSKSIKLREVPAHTLAVRQFNGPPPSEERVRKERHIIDRALAKADVAMDENNVKQLTLKQKKKNGKGDDDTTLVYGYHDPFITPNFLRRNEVAVVVEGTV</sequence>
<feature type="compositionally biased region" description="Polar residues" evidence="2">
    <location>
        <begin position="161"/>
        <end position="180"/>
    </location>
</feature>
<dbReference type="AlphaFoldDB" id="A0AAD2FIJ2"/>
<dbReference type="SUPFAM" id="SSF55136">
    <property type="entry name" value="Probable bacterial effector-binding domain"/>
    <property type="match status" value="2"/>
</dbReference>
<dbReference type="InterPro" id="IPR011256">
    <property type="entry name" value="Reg_factor_effector_dom_sf"/>
</dbReference>
<accession>A0AAD2FIJ2</accession>
<comment type="similarity">
    <text evidence="1">Belongs to the HEBP family.</text>
</comment>
<dbReference type="Pfam" id="PF04832">
    <property type="entry name" value="SOUL"/>
    <property type="match status" value="1"/>
</dbReference>
<reference evidence="3" key="1">
    <citation type="submission" date="2023-08" db="EMBL/GenBank/DDBJ databases">
        <authorList>
            <person name="Audoor S."/>
            <person name="Bilcke G."/>
        </authorList>
    </citation>
    <scope>NUCLEOTIDE SEQUENCE</scope>
</reference>
<keyword evidence="4" id="KW-1185">Reference proteome</keyword>
<dbReference type="PANTHER" id="PTHR11220">
    <property type="entry name" value="HEME-BINDING PROTEIN-RELATED"/>
    <property type="match status" value="1"/>
</dbReference>
<dbReference type="Gene3D" id="3.20.80.10">
    <property type="entry name" value="Regulatory factor, effector binding domain"/>
    <property type="match status" value="2"/>
</dbReference>
<gene>
    <name evidence="3" type="ORF">CYCCA115_LOCUS3811</name>
</gene>